<evidence type="ECO:0000313" key="1">
    <source>
        <dbReference type="EMBL" id="SVC30026.1"/>
    </source>
</evidence>
<name>A0A382KZV5_9ZZZZ</name>
<dbReference type="Pfam" id="PF07586">
    <property type="entry name" value="HXXSHH"/>
    <property type="match status" value="1"/>
</dbReference>
<gene>
    <name evidence="1" type="ORF">METZ01_LOCUS282880</name>
</gene>
<organism evidence="1">
    <name type="scientific">marine metagenome</name>
    <dbReference type="NCBI Taxonomy" id="408172"/>
    <lineage>
        <taxon>unclassified sequences</taxon>
        <taxon>metagenomes</taxon>
        <taxon>ecological metagenomes</taxon>
    </lineage>
</organism>
<protein>
    <recommendedName>
        <fullName evidence="2">DUF1552 domain-containing protein</fullName>
    </recommendedName>
</protein>
<sequence length="303" mass="33488">HRLAVSADGIQLPAEKNPAVVFKQFFMEPAGGVKKQRRRLNRKEIMLDLVLGDAKSLAKKLGQEDRGRLDQYLGAVREVEKRTKRAEAWLETPRPKIDSGIAGRLNRNIPLEQLGEYLRTMYDIIVLAFQTDMTRAVTFNTGNEGTGPAVPEIGIKRDRHSLSHHNGNKEALEQLTRSDEFNVRQFAYFLDRLSEVRDGDGTLIDTTLALYGSGLSYGNSHGTTSLPLVLAGGASLGLKHGRHVDYNQQIKEFKGYGQGVGVYHSPVNTKAHFSNLLLTIAQKMGVETKSFGDSNGVISEVLS</sequence>
<reference evidence="1" key="1">
    <citation type="submission" date="2018-05" db="EMBL/GenBank/DDBJ databases">
        <authorList>
            <person name="Lanie J.A."/>
            <person name="Ng W.-L."/>
            <person name="Kazmierczak K.M."/>
            <person name="Andrzejewski T.M."/>
            <person name="Davidsen T.M."/>
            <person name="Wayne K.J."/>
            <person name="Tettelin H."/>
            <person name="Glass J.I."/>
            <person name="Rusch D."/>
            <person name="Podicherti R."/>
            <person name="Tsui H.-C.T."/>
            <person name="Winkler M.E."/>
        </authorList>
    </citation>
    <scope>NUCLEOTIDE SEQUENCE</scope>
</reference>
<dbReference type="EMBL" id="UINC01083888">
    <property type="protein sequence ID" value="SVC30026.1"/>
    <property type="molecule type" value="Genomic_DNA"/>
</dbReference>
<dbReference type="AlphaFoldDB" id="A0A382KZV5"/>
<evidence type="ECO:0008006" key="2">
    <source>
        <dbReference type="Google" id="ProtNLM"/>
    </source>
</evidence>
<proteinExistence type="predicted"/>
<dbReference type="InterPro" id="IPR011447">
    <property type="entry name" value="DUF1552"/>
</dbReference>
<accession>A0A382KZV5</accession>
<feature type="non-terminal residue" evidence="1">
    <location>
        <position position="1"/>
    </location>
</feature>